<feature type="domain" description="G-protein coupled receptors family 1 profile" evidence="11">
    <location>
        <begin position="53"/>
        <end position="298"/>
    </location>
</feature>
<keyword evidence="3 9" id="KW-0812">Transmembrane</keyword>
<evidence type="ECO:0000256" key="8">
    <source>
        <dbReference type="ARBA" id="ARBA00023224"/>
    </source>
</evidence>
<dbReference type="InterPro" id="IPR000276">
    <property type="entry name" value="GPCR_Rhodpsn"/>
</dbReference>
<keyword evidence="2" id="KW-1003">Cell membrane</keyword>
<dbReference type="GO" id="GO:0045202">
    <property type="term" value="C:synapse"/>
    <property type="evidence" value="ECO:0007669"/>
    <property type="project" value="GOC"/>
</dbReference>
<sequence>MSLPTSPQTTAVVLPSNFTNETANGLDSKCSRDGYGALHYTMAALILVLALAGNGFICVAFATRRKLRTVTNYFVVNLAVASFLLVIQWVVWIGLYLLCIDIAPVVKLAHILEILFGSASVVSLGVVSYDRYYAVTRALHYGSTMTHRRALTVIIAVWVYATITASLLLGTLDKTIGQLYMKIYISALFLFNFFIPFVISAYCYVRIFLIAMLHLQHGAPANQLSDPLSKASTLRKQLKISLNIFILAVPFLFIWNFFYAITVYEVMCYDCRVVESPTAEYFVSNLPEIIAAINPLIFICLTKNLRNFLIMGLRCSKDHHRRRANQFAQSESYPATTQFTTNYQGGNGYDAIAKV</sequence>
<dbReference type="Gene3D" id="1.20.1070.10">
    <property type="entry name" value="Rhodopsin 7-helix transmembrane proteins"/>
    <property type="match status" value="1"/>
</dbReference>
<proteinExistence type="inferred from homology"/>
<dbReference type="PROSITE" id="PS00237">
    <property type="entry name" value="G_PROTEIN_RECEP_F1_1"/>
    <property type="match status" value="1"/>
</dbReference>
<evidence type="ECO:0000259" key="11">
    <source>
        <dbReference type="PROSITE" id="PS50262"/>
    </source>
</evidence>
<feature type="transmembrane region" description="Helical" evidence="10">
    <location>
        <begin position="37"/>
        <end position="62"/>
    </location>
</feature>
<dbReference type="GO" id="GO:0004993">
    <property type="term" value="F:G protein-coupled serotonin receptor activity"/>
    <property type="evidence" value="ECO:0007669"/>
    <property type="project" value="TreeGrafter"/>
</dbReference>
<reference evidence="13" key="1">
    <citation type="submission" date="2025-08" db="UniProtKB">
        <authorList>
            <consortium name="RefSeq"/>
        </authorList>
    </citation>
    <scope>IDENTIFICATION</scope>
    <source>
        <tissue evidence="13">Tentacle</tissue>
    </source>
</reference>
<keyword evidence="12" id="KW-1185">Reference proteome</keyword>
<feature type="transmembrane region" description="Helical" evidence="10">
    <location>
        <begin position="281"/>
        <end position="301"/>
    </location>
</feature>
<feature type="transmembrane region" description="Helical" evidence="10">
    <location>
        <begin position="183"/>
        <end position="205"/>
    </location>
</feature>
<comment type="similarity">
    <text evidence="9">Belongs to the G-protein coupled receptor 1 family.</text>
</comment>
<feature type="transmembrane region" description="Helical" evidence="10">
    <location>
        <begin position="74"/>
        <end position="98"/>
    </location>
</feature>
<feature type="transmembrane region" description="Helical" evidence="10">
    <location>
        <begin position="150"/>
        <end position="171"/>
    </location>
</feature>
<evidence type="ECO:0000256" key="4">
    <source>
        <dbReference type="ARBA" id="ARBA00022989"/>
    </source>
</evidence>
<dbReference type="Pfam" id="PF00001">
    <property type="entry name" value="7tm_1"/>
    <property type="match status" value="1"/>
</dbReference>
<comment type="subcellular location">
    <subcellularLocation>
        <location evidence="1">Cell membrane</location>
        <topology evidence="1">Multi-pass membrane protein</topology>
    </subcellularLocation>
</comment>
<evidence type="ECO:0000313" key="12">
    <source>
        <dbReference type="Proteomes" id="UP000515163"/>
    </source>
</evidence>
<gene>
    <name evidence="13" type="primary">LOC116304932</name>
</gene>
<dbReference type="GO" id="GO:0005886">
    <property type="term" value="C:plasma membrane"/>
    <property type="evidence" value="ECO:0007669"/>
    <property type="project" value="UniProtKB-SubCell"/>
</dbReference>
<evidence type="ECO:0000256" key="7">
    <source>
        <dbReference type="ARBA" id="ARBA00023170"/>
    </source>
</evidence>
<dbReference type="Proteomes" id="UP000515163">
    <property type="component" value="Unplaced"/>
</dbReference>
<feature type="transmembrane region" description="Helical" evidence="10">
    <location>
        <begin position="240"/>
        <end position="261"/>
    </location>
</feature>
<dbReference type="GO" id="GO:0030594">
    <property type="term" value="F:neurotransmitter receptor activity"/>
    <property type="evidence" value="ECO:0007669"/>
    <property type="project" value="TreeGrafter"/>
</dbReference>
<dbReference type="InterPro" id="IPR017452">
    <property type="entry name" value="GPCR_Rhodpsn_7TM"/>
</dbReference>
<evidence type="ECO:0000256" key="1">
    <source>
        <dbReference type="ARBA" id="ARBA00004651"/>
    </source>
</evidence>
<organism evidence="12 13">
    <name type="scientific">Actinia tenebrosa</name>
    <name type="common">Australian red waratah sea anemone</name>
    <dbReference type="NCBI Taxonomy" id="6105"/>
    <lineage>
        <taxon>Eukaryota</taxon>
        <taxon>Metazoa</taxon>
        <taxon>Cnidaria</taxon>
        <taxon>Anthozoa</taxon>
        <taxon>Hexacorallia</taxon>
        <taxon>Actiniaria</taxon>
        <taxon>Actiniidae</taxon>
        <taxon>Actinia</taxon>
    </lineage>
</organism>
<evidence type="ECO:0000256" key="3">
    <source>
        <dbReference type="ARBA" id="ARBA00022692"/>
    </source>
</evidence>
<dbReference type="GO" id="GO:0007268">
    <property type="term" value="P:chemical synaptic transmission"/>
    <property type="evidence" value="ECO:0007669"/>
    <property type="project" value="TreeGrafter"/>
</dbReference>
<dbReference type="AlphaFoldDB" id="A0A6P8IX24"/>
<keyword evidence="5 9" id="KW-0297">G-protein coupled receptor</keyword>
<dbReference type="SUPFAM" id="SSF81321">
    <property type="entry name" value="Family A G protein-coupled receptor-like"/>
    <property type="match status" value="1"/>
</dbReference>
<evidence type="ECO:0000256" key="5">
    <source>
        <dbReference type="ARBA" id="ARBA00023040"/>
    </source>
</evidence>
<evidence type="ECO:0000256" key="6">
    <source>
        <dbReference type="ARBA" id="ARBA00023136"/>
    </source>
</evidence>
<dbReference type="GO" id="GO:0007187">
    <property type="term" value="P:G protein-coupled receptor signaling pathway, coupled to cyclic nucleotide second messenger"/>
    <property type="evidence" value="ECO:0007669"/>
    <property type="project" value="TreeGrafter"/>
</dbReference>
<dbReference type="PRINTS" id="PR00237">
    <property type="entry name" value="GPCRRHODOPSN"/>
</dbReference>
<protein>
    <submittedName>
        <fullName evidence="13">D(2) dopamine receptor-like</fullName>
    </submittedName>
</protein>
<evidence type="ECO:0000313" key="13">
    <source>
        <dbReference type="RefSeq" id="XP_031570593.1"/>
    </source>
</evidence>
<keyword evidence="4 10" id="KW-1133">Transmembrane helix</keyword>
<evidence type="ECO:0000256" key="9">
    <source>
        <dbReference type="RuleBase" id="RU000688"/>
    </source>
</evidence>
<accession>A0A6P8IX24</accession>
<keyword evidence="8 9" id="KW-0807">Transducer</keyword>
<dbReference type="KEGG" id="aten:116304932"/>
<keyword evidence="6 10" id="KW-0472">Membrane</keyword>
<evidence type="ECO:0000256" key="10">
    <source>
        <dbReference type="SAM" id="Phobius"/>
    </source>
</evidence>
<dbReference type="OrthoDB" id="5985406at2759"/>
<feature type="transmembrane region" description="Helical" evidence="10">
    <location>
        <begin position="110"/>
        <end position="129"/>
    </location>
</feature>
<dbReference type="InParanoid" id="A0A6P8IX24"/>
<dbReference type="RefSeq" id="XP_031570593.1">
    <property type="nucleotide sequence ID" value="XM_031714733.1"/>
</dbReference>
<evidence type="ECO:0000256" key="2">
    <source>
        <dbReference type="ARBA" id="ARBA00022475"/>
    </source>
</evidence>
<dbReference type="PANTHER" id="PTHR24247">
    <property type="entry name" value="5-HYDROXYTRYPTAMINE RECEPTOR"/>
    <property type="match status" value="1"/>
</dbReference>
<keyword evidence="7 9" id="KW-0675">Receptor</keyword>
<dbReference type="PROSITE" id="PS50262">
    <property type="entry name" value="G_PROTEIN_RECEP_F1_2"/>
    <property type="match status" value="1"/>
</dbReference>
<name>A0A6P8IX24_ACTTE</name>
<dbReference type="GeneID" id="116304932"/>
<dbReference type="GO" id="GO:0030425">
    <property type="term" value="C:dendrite"/>
    <property type="evidence" value="ECO:0007669"/>
    <property type="project" value="TreeGrafter"/>
</dbReference>